<sequence>MGRAMRALTFKPFSDALRVFDPSTGKVRITWYYAQLKSETSVILWKDPLSLPLMVNLPPPRVVTLPVLKNQTSCADIPNLNQQVVNESLPQAEDHSISSQLPATTRKLRYDYVPHYDAASHDISSDLNAQKILKGENARDVLLIN</sequence>
<evidence type="ECO:0000313" key="2">
    <source>
        <dbReference type="Proteomes" id="UP000765509"/>
    </source>
</evidence>
<organism evidence="1 2">
    <name type="scientific">Austropuccinia psidii MF-1</name>
    <dbReference type="NCBI Taxonomy" id="1389203"/>
    <lineage>
        <taxon>Eukaryota</taxon>
        <taxon>Fungi</taxon>
        <taxon>Dikarya</taxon>
        <taxon>Basidiomycota</taxon>
        <taxon>Pucciniomycotina</taxon>
        <taxon>Pucciniomycetes</taxon>
        <taxon>Pucciniales</taxon>
        <taxon>Sphaerophragmiaceae</taxon>
        <taxon>Austropuccinia</taxon>
    </lineage>
</organism>
<name>A0A9Q3CJL0_9BASI</name>
<keyword evidence="2" id="KW-1185">Reference proteome</keyword>
<protein>
    <submittedName>
        <fullName evidence="1">Uncharacterized protein</fullName>
    </submittedName>
</protein>
<dbReference type="AlphaFoldDB" id="A0A9Q3CJL0"/>
<reference evidence="1" key="1">
    <citation type="submission" date="2021-03" db="EMBL/GenBank/DDBJ databases">
        <title>Draft genome sequence of rust myrtle Austropuccinia psidii MF-1, a brazilian biotype.</title>
        <authorList>
            <person name="Quecine M.C."/>
            <person name="Pachon D.M.R."/>
            <person name="Bonatelli M.L."/>
            <person name="Correr F.H."/>
            <person name="Franceschini L.M."/>
            <person name="Leite T.F."/>
            <person name="Margarido G.R.A."/>
            <person name="Almeida C.A."/>
            <person name="Ferrarezi J.A."/>
            <person name="Labate C.A."/>
        </authorList>
    </citation>
    <scope>NUCLEOTIDE SEQUENCE</scope>
    <source>
        <strain evidence="1">MF-1</strain>
    </source>
</reference>
<gene>
    <name evidence="1" type="ORF">O181_024818</name>
</gene>
<dbReference type="Proteomes" id="UP000765509">
    <property type="component" value="Unassembled WGS sequence"/>
</dbReference>
<evidence type="ECO:0000313" key="1">
    <source>
        <dbReference type="EMBL" id="MBW0485103.1"/>
    </source>
</evidence>
<comment type="caution">
    <text evidence="1">The sequence shown here is derived from an EMBL/GenBank/DDBJ whole genome shotgun (WGS) entry which is preliminary data.</text>
</comment>
<dbReference type="EMBL" id="AVOT02008009">
    <property type="protein sequence ID" value="MBW0485103.1"/>
    <property type="molecule type" value="Genomic_DNA"/>
</dbReference>
<accession>A0A9Q3CJL0</accession>
<proteinExistence type="predicted"/>